<reference evidence="2" key="1">
    <citation type="submission" date="2021-11" db="EMBL/GenBank/DDBJ databases">
        <title>Description of novel Flavobacterium species.</title>
        <authorList>
            <person name="Saticioglu I.B."/>
            <person name="Ay H."/>
            <person name="Altun S."/>
            <person name="Duman M."/>
        </authorList>
    </citation>
    <scope>NUCLEOTIDE SEQUENCE</scope>
    <source>
        <strain evidence="2">F-30</strain>
    </source>
</reference>
<protein>
    <recommendedName>
        <fullName evidence="4">Lipoprotein</fullName>
    </recommendedName>
</protein>
<keyword evidence="3" id="KW-1185">Reference proteome</keyword>
<dbReference type="EMBL" id="JAJJMM010000001">
    <property type="protein sequence ID" value="MCC9062350.1"/>
    <property type="molecule type" value="Genomic_DNA"/>
</dbReference>
<gene>
    <name evidence="2" type="ORF">LNP81_05030</name>
</gene>
<dbReference type="RefSeq" id="WP_230033890.1">
    <property type="nucleotide sequence ID" value="NZ_JAJJMM010000001.1"/>
</dbReference>
<evidence type="ECO:0000313" key="3">
    <source>
        <dbReference type="Proteomes" id="UP001430679"/>
    </source>
</evidence>
<name>A0ABS8MA28_9FLAO</name>
<sequence>MNKYILYLATALLLLNTSCKDPKDKKEPAEIQESLNSVEEVPEDETSAVEKGKKPEDFLPKGYVIFEKTFGDLNKDDLEDCALIIKGTDKSKFVKDESRGELDRNRRGIIVLLKNNDGYELAVKNYECLSSENEDGGIYYSPELTVEITKGKLFVSYAHGRYGYWSYTFRLQNSDLELIGYDRSNNNGPIVNNDVSINYLTSTMIRNENTNEDADSGEEIFKKTVTKIRKNKLLKLSEIEDFDELRLFEE</sequence>
<dbReference type="Proteomes" id="UP001430679">
    <property type="component" value="Unassembled WGS sequence"/>
</dbReference>
<organism evidence="2 3">
    <name type="scientific">Flavobacterium piscisymbiosum</name>
    <dbReference type="NCBI Taxonomy" id="2893753"/>
    <lineage>
        <taxon>Bacteria</taxon>
        <taxon>Pseudomonadati</taxon>
        <taxon>Bacteroidota</taxon>
        <taxon>Flavobacteriia</taxon>
        <taxon>Flavobacteriales</taxon>
        <taxon>Flavobacteriaceae</taxon>
        <taxon>Flavobacterium</taxon>
    </lineage>
</organism>
<evidence type="ECO:0008006" key="4">
    <source>
        <dbReference type="Google" id="ProtNLM"/>
    </source>
</evidence>
<evidence type="ECO:0000256" key="1">
    <source>
        <dbReference type="SAM" id="MobiDB-lite"/>
    </source>
</evidence>
<evidence type="ECO:0000313" key="2">
    <source>
        <dbReference type="EMBL" id="MCC9062350.1"/>
    </source>
</evidence>
<comment type="caution">
    <text evidence="2">The sequence shown here is derived from an EMBL/GenBank/DDBJ whole genome shotgun (WGS) entry which is preliminary data.</text>
</comment>
<feature type="region of interest" description="Disordered" evidence="1">
    <location>
        <begin position="22"/>
        <end position="51"/>
    </location>
</feature>
<accession>A0ABS8MA28</accession>
<proteinExistence type="predicted"/>